<dbReference type="AlphaFoldDB" id="A0A158KP61"/>
<name>A0A158KP61_9BURK</name>
<gene>
    <name evidence="2" type="ORF">AWB68_06496</name>
</gene>
<proteinExistence type="predicted"/>
<keyword evidence="1" id="KW-1133">Transmembrane helix</keyword>
<feature type="transmembrane region" description="Helical" evidence="1">
    <location>
        <begin position="14"/>
        <end position="34"/>
    </location>
</feature>
<evidence type="ECO:0000256" key="1">
    <source>
        <dbReference type="SAM" id="Phobius"/>
    </source>
</evidence>
<accession>A0A158KP61</accession>
<reference evidence="2" key="1">
    <citation type="submission" date="2016-01" db="EMBL/GenBank/DDBJ databases">
        <authorList>
            <person name="Peeters C."/>
        </authorList>
    </citation>
    <scope>NUCLEOTIDE SEQUENCE [LARGE SCALE GENOMIC DNA]</scope>
    <source>
        <strain evidence="2">LMG 22940</strain>
    </source>
</reference>
<evidence type="ECO:0000313" key="3">
    <source>
        <dbReference type="Proteomes" id="UP000054770"/>
    </source>
</evidence>
<protein>
    <submittedName>
        <fullName evidence="2">Uncharacterized protein</fullName>
    </submittedName>
</protein>
<comment type="caution">
    <text evidence="2">The sequence shown here is derived from an EMBL/GenBank/DDBJ whole genome shotgun (WGS) entry which is preliminary data.</text>
</comment>
<keyword evidence="1" id="KW-0812">Transmembrane</keyword>
<keyword evidence="3" id="KW-1185">Reference proteome</keyword>
<organism evidence="2 3">
    <name type="scientific">Caballeronia choica</name>
    <dbReference type="NCBI Taxonomy" id="326476"/>
    <lineage>
        <taxon>Bacteria</taxon>
        <taxon>Pseudomonadati</taxon>
        <taxon>Pseudomonadota</taxon>
        <taxon>Betaproteobacteria</taxon>
        <taxon>Burkholderiales</taxon>
        <taxon>Burkholderiaceae</taxon>
        <taxon>Caballeronia</taxon>
    </lineage>
</organism>
<sequence>MHHIDLLQVLRENWLLLALPVCAAAIGHAIGRLVRGRGYDTP</sequence>
<evidence type="ECO:0000313" key="2">
    <source>
        <dbReference type="EMBL" id="SAL82380.1"/>
    </source>
</evidence>
<keyword evidence="1" id="KW-0472">Membrane</keyword>
<dbReference type="EMBL" id="FCON02000118">
    <property type="protein sequence ID" value="SAL82380.1"/>
    <property type="molecule type" value="Genomic_DNA"/>
</dbReference>
<dbReference type="RefSeq" id="WP_268810954.1">
    <property type="nucleotide sequence ID" value="NZ_FCON02000118.1"/>
</dbReference>
<dbReference type="Proteomes" id="UP000054770">
    <property type="component" value="Unassembled WGS sequence"/>
</dbReference>